<reference evidence="1 2" key="1">
    <citation type="submission" date="2018-02" db="EMBL/GenBank/DDBJ databases">
        <title>Draft genome sequencing of Burkholderia cepacia Y14-15.</title>
        <authorList>
            <person name="Zheng B.-X."/>
        </authorList>
    </citation>
    <scope>NUCLEOTIDE SEQUENCE [LARGE SCALE GENOMIC DNA]</scope>
    <source>
        <strain evidence="1 2">Y14-15</strain>
    </source>
</reference>
<name>A0A2S8I0E9_BURCE</name>
<dbReference type="EMBL" id="PUIQ01000093">
    <property type="protein sequence ID" value="PQP08296.1"/>
    <property type="molecule type" value="Genomic_DNA"/>
</dbReference>
<evidence type="ECO:0000313" key="2">
    <source>
        <dbReference type="Proteomes" id="UP000238206"/>
    </source>
</evidence>
<comment type="caution">
    <text evidence="1">The sequence shown here is derived from an EMBL/GenBank/DDBJ whole genome shotgun (WGS) entry which is preliminary data.</text>
</comment>
<gene>
    <name evidence="1" type="ORF">C5615_36590</name>
</gene>
<dbReference type="Proteomes" id="UP000238206">
    <property type="component" value="Unassembled WGS sequence"/>
</dbReference>
<organism evidence="1 2">
    <name type="scientific">Burkholderia cepacia</name>
    <name type="common">Pseudomonas cepacia</name>
    <dbReference type="NCBI Taxonomy" id="292"/>
    <lineage>
        <taxon>Bacteria</taxon>
        <taxon>Pseudomonadati</taxon>
        <taxon>Pseudomonadota</taxon>
        <taxon>Betaproteobacteria</taxon>
        <taxon>Burkholderiales</taxon>
        <taxon>Burkholderiaceae</taxon>
        <taxon>Burkholderia</taxon>
        <taxon>Burkholderia cepacia complex</taxon>
    </lineage>
</organism>
<proteinExistence type="predicted"/>
<dbReference type="RefSeq" id="WP_105393728.1">
    <property type="nucleotide sequence ID" value="NZ_PUIQ01000093.1"/>
</dbReference>
<sequence>MNRFSTILGGKPTEFEVALSRRGGIGGLDATLRKLKAAEVAAMEHVTQSDDPSEWALVQRYIEAISCARLELERIGLTF</sequence>
<protein>
    <submittedName>
        <fullName evidence="1">Uncharacterized protein</fullName>
    </submittedName>
</protein>
<accession>A0A2S8I0E9</accession>
<evidence type="ECO:0000313" key="1">
    <source>
        <dbReference type="EMBL" id="PQP08296.1"/>
    </source>
</evidence>
<dbReference type="AlphaFoldDB" id="A0A2S8I0E9"/>